<name>A0A1H6E026_9ACTN</name>
<evidence type="ECO:0000313" key="4">
    <source>
        <dbReference type="Proteomes" id="UP000236754"/>
    </source>
</evidence>
<dbReference type="InterPro" id="IPR013154">
    <property type="entry name" value="ADH-like_N"/>
</dbReference>
<dbReference type="SUPFAM" id="SSF51735">
    <property type="entry name" value="NAD(P)-binding Rossmann-fold domains"/>
    <property type="match status" value="1"/>
</dbReference>
<evidence type="ECO:0000259" key="2">
    <source>
        <dbReference type="SMART" id="SM00829"/>
    </source>
</evidence>
<dbReference type="Pfam" id="PF08240">
    <property type="entry name" value="ADH_N"/>
    <property type="match status" value="1"/>
</dbReference>
<accession>A0A1H6E026</accession>
<dbReference type="GO" id="GO:0016491">
    <property type="term" value="F:oxidoreductase activity"/>
    <property type="evidence" value="ECO:0007669"/>
    <property type="project" value="InterPro"/>
</dbReference>
<evidence type="ECO:0000256" key="1">
    <source>
        <dbReference type="ARBA" id="ARBA00022857"/>
    </source>
</evidence>
<dbReference type="Proteomes" id="UP000236754">
    <property type="component" value="Unassembled WGS sequence"/>
</dbReference>
<proteinExistence type="predicted"/>
<reference evidence="3 4" key="1">
    <citation type="submission" date="2016-10" db="EMBL/GenBank/DDBJ databases">
        <authorList>
            <person name="de Groot N.N."/>
        </authorList>
    </citation>
    <scope>NUCLEOTIDE SEQUENCE [LARGE SCALE GENOMIC DNA]</scope>
    <source>
        <strain evidence="3 4">CGMCC 4.2023</strain>
    </source>
</reference>
<organism evidence="3 4">
    <name type="scientific">Actinacidiphila yanglinensis</name>
    <dbReference type="NCBI Taxonomy" id="310779"/>
    <lineage>
        <taxon>Bacteria</taxon>
        <taxon>Bacillati</taxon>
        <taxon>Actinomycetota</taxon>
        <taxon>Actinomycetes</taxon>
        <taxon>Kitasatosporales</taxon>
        <taxon>Streptomycetaceae</taxon>
        <taxon>Actinacidiphila</taxon>
    </lineage>
</organism>
<dbReference type="CDD" id="cd05289">
    <property type="entry name" value="MDR_like_2"/>
    <property type="match status" value="1"/>
</dbReference>
<dbReference type="SMART" id="SM00829">
    <property type="entry name" value="PKS_ER"/>
    <property type="match status" value="1"/>
</dbReference>
<dbReference type="Pfam" id="PF13602">
    <property type="entry name" value="ADH_zinc_N_2"/>
    <property type="match status" value="1"/>
</dbReference>
<dbReference type="Gene3D" id="3.90.180.10">
    <property type="entry name" value="Medium-chain alcohol dehydrogenases, catalytic domain"/>
    <property type="match status" value="1"/>
</dbReference>
<protein>
    <submittedName>
        <fullName evidence="3">NADPH:quinone reductase</fullName>
    </submittedName>
</protein>
<dbReference type="AlphaFoldDB" id="A0A1H6E026"/>
<evidence type="ECO:0000313" key="3">
    <source>
        <dbReference type="EMBL" id="SEG90554.1"/>
    </source>
</evidence>
<sequence length="317" mass="32105">MQAVQFDRFGSPDVLSVRSAPEPHAGPGEVRIAVRTSAVSPVDLALRAGESPSRDSLALPHIPGVDAAGVIDEVGEGVEGFAIGDEVFGAVDVARLGGATAQFAVLAFWAVKPAALSWEEAGAAGTSVETATRALDLLGVREERDTTLLIDGATGGVGSIALQLAAARGARVVGTGRPGSEEFLSGLGATPLPYGPGLPERVRALGISRVDRALDVAGAGSLDELISLTNGPQSVVTLADFTGPSREVRLSLGRFGGEPDGRHGLAVAADLAAKGLFHVPVQAVFPVSQAAEAHAAAETGPRRGKTVIDLTALTPGL</sequence>
<dbReference type="PANTHER" id="PTHR44154:SF1">
    <property type="entry name" value="QUINONE OXIDOREDUCTASE"/>
    <property type="match status" value="1"/>
</dbReference>
<gene>
    <name evidence="3" type="ORF">SAMN05216223_12212</name>
</gene>
<dbReference type="Gene3D" id="3.40.50.720">
    <property type="entry name" value="NAD(P)-binding Rossmann-like Domain"/>
    <property type="match status" value="1"/>
</dbReference>
<feature type="domain" description="Enoyl reductase (ER)" evidence="2">
    <location>
        <begin position="10"/>
        <end position="308"/>
    </location>
</feature>
<dbReference type="InterPro" id="IPR051603">
    <property type="entry name" value="Zinc-ADH_QOR/CCCR"/>
</dbReference>
<dbReference type="PANTHER" id="PTHR44154">
    <property type="entry name" value="QUINONE OXIDOREDUCTASE"/>
    <property type="match status" value="1"/>
</dbReference>
<dbReference type="SUPFAM" id="SSF50129">
    <property type="entry name" value="GroES-like"/>
    <property type="match status" value="1"/>
</dbReference>
<dbReference type="RefSeq" id="WP_103890028.1">
    <property type="nucleotide sequence ID" value="NZ_FNVU01000022.1"/>
</dbReference>
<keyword evidence="1" id="KW-0521">NADP</keyword>
<dbReference type="InterPro" id="IPR036291">
    <property type="entry name" value="NAD(P)-bd_dom_sf"/>
</dbReference>
<dbReference type="InterPro" id="IPR011032">
    <property type="entry name" value="GroES-like_sf"/>
</dbReference>
<keyword evidence="4" id="KW-1185">Reference proteome</keyword>
<dbReference type="OrthoDB" id="3727682at2"/>
<dbReference type="InterPro" id="IPR020843">
    <property type="entry name" value="ER"/>
</dbReference>
<dbReference type="EMBL" id="FNVU01000022">
    <property type="protein sequence ID" value="SEG90554.1"/>
    <property type="molecule type" value="Genomic_DNA"/>
</dbReference>